<gene>
    <name evidence="7" type="primary">iolD</name>
    <name evidence="7" type="ORF">EJQ19_05830</name>
</gene>
<organism evidence="7 8">
    <name type="scientific">Paenibacillus whitsoniae</name>
    <dbReference type="NCBI Taxonomy" id="2496558"/>
    <lineage>
        <taxon>Bacteria</taxon>
        <taxon>Bacillati</taxon>
        <taxon>Bacillota</taxon>
        <taxon>Bacilli</taxon>
        <taxon>Bacillales</taxon>
        <taxon>Paenibacillaceae</taxon>
        <taxon>Paenibacillus</taxon>
    </lineage>
</organism>
<dbReference type="CDD" id="cd07035">
    <property type="entry name" value="TPP_PYR_POX_like"/>
    <property type="match status" value="1"/>
</dbReference>
<dbReference type="InterPro" id="IPR029061">
    <property type="entry name" value="THDP-binding"/>
</dbReference>
<evidence type="ECO:0000259" key="6">
    <source>
        <dbReference type="Pfam" id="PF02776"/>
    </source>
</evidence>
<dbReference type="RefSeq" id="WP_126140251.1">
    <property type="nucleotide sequence ID" value="NZ_RXHU01000015.1"/>
</dbReference>
<dbReference type="Gene3D" id="3.40.50.1220">
    <property type="entry name" value="TPP-binding domain"/>
    <property type="match status" value="1"/>
</dbReference>
<evidence type="ECO:0000256" key="1">
    <source>
        <dbReference type="ARBA" id="ARBA00007812"/>
    </source>
</evidence>
<dbReference type="GO" id="GO:0030976">
    <property type="term" value="F:thiamine pyrophosphate binding"/>
    <property type="evidence" value="ECO:0007669"/>
    <property type="project" value="InterPro"/>
</dbReference>
<keyword evidence="2 3" id="KW-0786">Thiamine pyrophosphate</keyword>
<dbReference type="InterPro" id="IPR045229">
    <property type="entry name" value="TPP_enz"/>
</dbReference>
<dbReference type="InterPro" id="IPR012001">
    <property type="entry name" value="Thiamin_PyroP_enz_TPP-bd_dom"/>
</dbReference>
<evidence type="ECO:0000259" key="4">
    <source>
        <dbReference type="Pfam" id="PF00205"/>
    </source>
</evidence>
<dbReference type="GO" id="GO:0003984">
    <property type="term" value="F:acetolactate synthase activity"/>
    <property type="evidence" value="ECO:0007669"/>
    <property type="project" value="TreeGrafter"/>
</dbReference>
<dbReference type="PANTHER" id="PTHR18968">
    <property type="entry name" value="THIAMINE PYROPHOSPHATE ENZYMES"/>
    <property type="match status" value="1"/>
</dbReference>
<dbReference type="InterPro" id="IPR030817">
    <property type="entry name" value="Myo_inos_IolD"/>
</dbReference>
<evidence type="ECO:0000313" key="8">
    <source>
        <dbReference type="Proteomes" id="UP000276128"/>
    </source>
</evidence>
<dbReference type="NCBIfam" id="TIGR04377">
    <property type="entry name" value="myo_inos_iolD"/>
    <property type="match status" value="1"/>
</dbReference>
<feature type="domain" description="Thiamine pyrophosphate enzyme TPP-binding" evidence="5">
    <location>
        <begin position="417"/>
        <end position="576"/>
    </location>
</feature>
<dbReference type="InterPro" id="IPR011766">
    <property type="entry name" value="TPP_enzyme_TPP-bd"/>
</dbReference>
<comment type="similarity">
    <text evidence="1 3">Belongs to the TPP enzyme family.</text>
</comment>
<dbReference type="EMBL" id="RXHU01000015">
    <property type="protein sequence ID" value="RTE10788.1"/>
    <property type="molecule type" value="Genomic_DNA"/>
</dbReference>
<dbReference type="GO" id="GO:0009097">
    <property type="term" value="P:isoleucine biosynthetic process"/>
    <property type="evidence" value="ECO:0007669"/>
    <property type="project" value="TreeGrafter"/>
</dbReference>
<dbReference type="InterPro" id="IPR000399">
    <property type="entry name" value="TPP-bd_CS"/>
</dbReference>
<feature type="domain" description="Thiamine pyrophosphate enzyme central" evidence="4">
    <location>
        <begin position="219"/>
        <end position="353"/>
    </location>
</feature>
<feature type="domain" description="Thiamine pyrophosphate enzyme N-terminal TPP-binding" evidence="6">
    <location>
        <begin position="26"/>
        <end position="130"/>
    </location>
</feature>
<dbReference type="EC" id="3.7.1.22" evidence="7"/>
<proteinExistence type="inferred from homology"/>
<evidence type="ECO:0000256" key="3">
    <source>
        <dbReference type="RuleBase" id="RU362132"/>
    </source>
</evidence>
<dbReference type="CDD" id="cd02003">
    <property type="entry name" value="TPP_IolD"/>
    <property type="match status" value="1"/>
</dbReference>
<dbReference type="GO" id="GO:0050660">
    <property type="term" value="F:flavin adenine dinucleotide binding"/>
    <property type="evidence" value="ECO:0007669"/>
    <property type="project" value="TreeGrafter"/>
</dbReference>
<dbReference type="GO" id="GO:0102481">
    <property type="term" value="F:3D-(3,5/4)-trihydroxycyclohexane-1,2-dione hydrolase activity"/>
    <property type="evidence" value="ECO:0007669"/>
    <property type="project" value="UniProtKB-EC"/>
</dbReference>
<evidence type="ECO:0000256" key="2">
    <source>
        <dbReference type="ARBA" id="ARBA00023052"/>
    </source>
</evidence>
<dbReference type="OrthoDB" id="4494979at2"/>
<reference evidence="7 8" key="1">
    <citation type="submission" date="2018-12" db="EMBL/GenBank/DDBJ databases">
        <title>Bacillus ochoae sp. nov., Paenibacillus whitsoniae sp. nov., Paenibacillus spiritus sp. nov. Isolated from the Mars Exploration Rover during spacecraft assembly.</title>
        <authorList>
            <person name="Seuylemezian A."/>
            <person name="Vaishampayan P."/>
        </authorList>
    </citation>
    <scope>NUCLEOTIDE SEQUENCE [LARGE SCALE GENOMIC DNA]</scope>
    <source>
        <strain evidence="7 8">MER 54</strain>
    </source>
</reference>
<dbReference type="GO" id="GO:0009099">
    <property type="term" value="P:L-valine biosynthetic process"/>
    <property type="evidence" value="ECO:0007669"/>
    <property type="project" value="TreeGrafter"/>
</dbReference>
<dbReference type="PROSITE" id="PS00187">
    <property type="entry name" value="TPP_ENZYMES"/>
    <property type="match status" value="1"/>
</dbReference>
<dbReference type="PANTHER" id="PTHR18968:SF9">
    <property type="entry name" value="3D-(3,5_4)-TRIHYDROXYCYCLOHEXANE-1,2-DIONE HYDROLASE"/>
    <property type="match status" value="1"/>
</dbReference>
<dbReference type="SUPFAM" id="SSF52467">
    <property type="entry name" value="DHS-like NAD/FAD-binding domain"/>
    <property type="match status" value="1"/>
</dbReference>
<dbReference type="GO" id="GO:0000287">
    <property type="term" value="F:magnesium ion binding"/>
    <property type="evidence" value="ECO:0007669"/>
    <property type="project" value="InterPro"/>
</dbReference>
<name>A0A3S0IDV9_9BACL</name>
<keyword evidence="8" id="KW-1185">Reference proteome</keyword>
<keyword evidence="7" id="KW-0378">Hydrolase</keyword>
<protein>
    <submittedName>
        <fullName evidence="7">3D-(3,5/4)-trihydroxycyclohexane-1,2-dione acylhydrolase (Decyclizing)</fullName>
        <ecNumber evidence="7">3.7.1.22</ecNumber>
    </submittedName>
</protein>
<sequence>MRTIRLTMSQALLRFLDQQYVSIDGMETKFVQGVIGIFGHGNVTGIGEALERSPGSLTYIQGKNEQGMVHTAAAFAKQKNRQQIYACTTSIGPGALNMITAAATATVNRIPVLLLPGDNFASRQPDPVLQQLEVASDYTVSATDPFKMVSKYWDRIVRPEQLMTAAIQAMRVLTDPAETGAVTLALPQDVQAEAYDYPEVFFEKKIHYLDRRSPSRESIERAAALCQGKQRPLLIAGGGVHYAGAAQEVADFATAFGIPVAETQAGKSALAWNHPLNVGAIGVTGSLAANLLAKEADLIIGVGTRYSDFTTASKSAFANPDAQFININISGFDTAKLNGIGITADAKEALRALQERLAAGSFASSWASAYIAEVKSEWDAEVDRLYRMECQEGLAQTHALGVINDMLDPSSVVVCAAGSLPGDLHRLWRAVEPKTYHMEYGFSCMGYEISGAFGVALAEPHREVYAIVGDGSYLMLHSELVTSLQEGRKFTILLFDNHGYQCIHNLQRSQGSDGFGNEFRYRDAGSNTLSGNYMPIDFSAHARALGAKAFKATNAEELRSALLAAKKETVTTLIEIPVVPGTNSGGYESWWNVGVPEVSVSPKVVAAHEEMSKRIQAAKPI</sequence>
<dbReference type="AlphaFoldDB" id="A0A3S0IDV9"/>
<dbReference type="Pfam" id="PF02776">
    <property type="entry name" value="TPP_enzyme_N"/>
    <property type="match status" value="1"/>
</dbReference>
<dbReference type="Gene3D" id="3.40.50.970">
    <property type="match status" value="2"/>
</dbReference>
<dbReference type="Pfam" id="PF00205">
    <property type="entry name" value="TPP_enzyme_M"/>
    <property type="match status" value="1"/>
</dbReference>
<comment type="caution">
    <text evidence="7">The sequence shown here is derived from an EMBL/GenBank/DDBJ whole genome shotgun (WGS) entry which is preliminary data.</text>
</comment>
<accession>A0A3S0IDV9</accession>
<evidence type="ECO:0000313" key="7">
    <source>
        <dbReference type="EMBL" id="RTE10788.1"/>
    </source>
</evidence>
<dbReference type="Proteomes" id="UP000276128">
    <property type="component" value="Unassembled WGS sequence"/>
</dbReference>
<dbReference type="InterPro" id="IPR029035">
    <property type="entry name" value="DHS-like_NAD/FAD-binding_dom"/>
</dbReference>
<dbReference type="InterPro" id="IPR012000">
    <property type="entry name" value="Thiamin_PyroP_enz_cen_dom"/>
</dbReference>
<dbReference type="SUPFAM" id="SSF52518">
    <property type="entry name" value="Thiamin diphosphate-binding fold (THDP-binding)"/>
    <property type="match status" value="2"/>
</dbReference>
<dbReference type="Pfam" id="PF02775">
    <property type="entry name" value="TPP_enzyme_C"/>
    <property type="match status" value="1"/>
</dbReference>
<dbReference type="GO" id="GO:0005948">
    <property type="term" value="C:acetolactate synthase complex"/>
    <property type="evidence" value="ECO:0007669"/>
    <property type="project" value="TreeGrafter"/>
</dbReference>
<evidence type="ECO:0000259" key="5">
    <source>
        <dbReference type="Pfam" id="PF02775"/>
    </source>
</evidence>
<dbReference type="GO" id="GO:0019310">
    <property type="term" value="P:inositol catabolic process"/>
    <property type="evidence" value="ECO:0007669"/>
    <property type="project" value="InterPro"/>
</dbReference>